<dbReference type="InterPro" id="IPR039491">
    <property type="entry name" value="REX1-B"/>
</dbReference>
<reference evidence="2 3" key="2">
    <citation type="submission" date="2024-05" db="EMBL/GenBank/DDBJ databases">
        <authorList>
            <person name="Chen Y."/>
            <person name="Shah S."/>
            <person name="Dougan E. K."/>
            <person name="Thang M."/>
            <person name="Chan C."/>
        </authorList>
    </citation>
    <scope>NUCLEOTIDE SEQUENCE [LARGE SCALE GENOMIC DNA]</scope>
</reference>
<dbReference type="OrthoDB" id="434723at2759"/>
<dbReference type="EMBL" id="CAMXCT020006534">
    <property type="protein sequence ID" value="CAL1168885.1"/>
    <property type="molecule type" value="Genomic_DNA"/>
</dbReference>
<sequence length="335" mass="36892">MDPEACLGILSRAHAAAKGSEADGHCCAGAPNEAHSHGYPAQVQKVERVADAMGCGQVLDVESGENQTLGADFTEEVLLQRFPKLQGSCQLPTSNAMEVEKTFNGDIAADLVLAAIVFQEERVAVYKDYDAAFKFLIEARENATRALAWLYPFVVKKATSRFQAISQGVRSLASELETRSEATRQPLASQVDEAAGALRALQRMEAERLQLVAAHHAEQGRKLLAEDDDAVNASLNDVKRRLGKISQDIDEQVSELRYAAADMLVLAILSTRVNAQKKPWPFLYEPEPEDTSFKGRGIFVVCAPCDMLSRQECWQECWREIVQQNISSNSLSLSY</sequence>
<gene>
    <name evidence="1" type="ORF">C1SCF055_LOCUS40334</name>
</gene>
<name>A0A9P1DTR5_9DINO</name>
<reference evidence="1" key="1">
    <citation type="submission" date="2022-10" db="EMBL/GenBank/DDBJ databases">
        <authorList>
            <person name="Chen Y."/>
            <person name="Dougan E. K."/>
            <person name="Chan C."/>
            <person name="Rhodes N."/>
            <person name="Thang M."/>
        </authorList>
    </citation>
    <scope>NUCLEOTIDE SEQUENCE</scope>
</reference>
<comment type="caution">
    <text evidence="1">The sequence shown here is derived from an EMBL/GenBank/DDBJ whole genome shotgun (WGS) entry which is preliminary data.</text>
</comment>
<accession>A0A9P1DTR5</accession>
<evidence type="ECO:0000313" key="2">
    <source>
        <dbReference type="EMBL" id="CAL4802822.1"/>
    </source>
</evidence>
<dbReference type="AlphaFoldDB" id="A0A9P1DTR5"/>
<evidence type="ECO:0000313" key="3">
    <source>
        <dbReference type="Proteomes" id="UP001152797"/>
    </source>
</evidence>
<dbReference type="Pfam" id="PF14966">
    <property type="entry name" value="DNA_repr_REX1B"/>
    <property type="match status" value="1"/>
</dbReference>
<dbReference type="Proteomes" id="UP001152797">
    <property type="component" value="Unassembled WGS sequence"/>
</dbReference>
<proteinExistence type="predicted"/>
<organism evidence="1">
    <name type="scientific">Cladocopium goreaui</name>
    <dbReference type="NCBI Taxonomy" id="2562237"/>
    <lineage>
        <taxon>Eukaryota</taxon>
        <taxon>Sar</taxon>
        <taxon>Alveolata</taxon>
        <taxon>Dinophyceae</taxon>
        <taxon>Suessiales</taxon>
        <taxon>Symbiodiniaceae</taxon>
        <taxon>Cladocopium</taxon>
    </lineage>
</organism>
<evidence type="ECO:0000313" key="1">
    <source>
        <dbReference type="EMBL" id="CAI4015510.1"/>
    </source>
</evidence>
<keyword evidence="3" id="KW-1185">Reference proteome</keyword>
<protein>
    <submittedName>
        <fullName evidence="1">Uncharacterized protein</fullName>
    </submittedName>
</protein>
<dbReference type="EMBL" id="CAMXCT030006534">
    <property type="protein sequence ID" value="CAL4802822.1"/>
    <property type="molecule type" value="Genomic_DNA"/>
</dbReference>
<dbReference type="EMBL" id="CAMXCT010006534">
    <property type="protein sequence ID" value="CAI4015510.1"/>
    <property type="molecule type" value="Genomic_DNA"/>
</dbReference>